<keyword evidence="3" id="KW-0677">Repeat</keyword>
<dbReference type="OrthoDB" id="3179827at2"/>
<evidence type="ECO:0000259" key="5">
    <source>
        <dbReference type="Pfam" id="PF18962"/>
    </source>
</evidence>
<dbReference type="Pfam" id="PF18962">
    <property type="entry name" value="Por_Secre_tail"/>
    <property type="match status" value="1"/>
</dbReference>
<dbReference type="GO" id="GO:0035591">
    <property type="term" value="F:signaling adaptor activity"/>
    <property type="evidence" value="ECO:0007669"/>
    <property type="project" value="TreeGrafter"/>
</dbReference>
<dbReference type="PROSITE" id="PS51450">
    <property type="entry name" value="LRR"/>
    <property type="match status" value="1"/>
</dbReference>
<accession>A0A5C7GN21</accession>
<dbReference type="RefSeq" id="WP_147765463.1">
    <property type="nucleotide sequence ID" value="NZ_VRKQ01000006.1"/>
</dbReference>
<dbReference type="Gene3D" id="2.60.40.740">
    <property type="match status" value="1"/>
</dbReference>
<dbReference type="InterPro" id="IPR052574">
    <property type="entry name" value="CDIRP"/>
</dbReference>
<gene>
    <name evidence="6" type="ORF">FUA22_00080</name>
</gene>
<comment type="caution">
    <text evidence="6">The sequence shown here is derived from an EMBL/GenBank/DDBJ whole genome shotgun (WGS) entry which is preliminary data.</text>
</comment>
<keyword evidence="7" id="KW-1185">Reference proteome</keyword>
<dbReference type="Gene3D" id="2.40.10.10">
    <property type="entry name" value="Trypsin-like serine proteases"/>
    <property type="match status" value="1"/>
</dbReference>
<name>A0A5C7GN21_9FLAO</name>
<dbReference type="SUPFAM" id="SSF52058">
    <property type="entry name" value="L domain-like"/>
    <property type="match status" value="2"/>
</dbReference>
<dbReference type="InterPro" id="IPR025667">
    <property type="entry name" value="SprB_repeat"/>
</dbReference>
<protein>
    <submittedName>
        <fullName evidence="6">T9SS type A sorting domain-containing protein</fullName>
    </submittedName>
</protein>
<dbReference type="PANTHER" id="PTHR47566">
    <property type="match status" value="1"/>
</dbReference>
<evidence type="ECO:0000313" key="6">
    <source>
        <dbReference type="EMBL" id="TXG40114.1"/>
    </source>
</evidence>
<keyword evidence="2 4" id="KW-0732">Signal</keyword>
<dbReference type="InterPro" id="IPR001611">
    <property type="entry name" value="Leu-rich_rpt"/>
</dbReference>
<dbReference type="Proteomes" id="UP000321080">
    <property type="component" value="Unassembled WGS sequence"/>
</dbReference>
<evidence type="ECO:0000256" key="4">
    <source>
        <dbReference type="SAM" id="SignalP"/>
    </source>
</evidence>
<dbReference type="Gene3D" id="3.80.10.10">
    <property type="entry name" value="Ribonuclease Inhibitor"/>
    <property type="match status" value="2"/>
</dbReference>
<reference evidence="6 7" key="1">
    <citation type="submission" date="2019-08" db="EMBL/GenBank/DDBJ databases">
        <title>Seonamhaeicola sediminis sp. nov., isolated from marine sediment.</title>
        <authorList>
            <person name="Cao W.R."/>
        </authorList>
    </citation>
    <scope>NUCLEOTIDE SEQUENCE [LARGE SCALE GENOMIC DNA]</scope>
    <source>
        <strain evidence="6 7">1505</strain>
    </source>
</reference>
<dbReference type="InterPro" id="IPR032675">
    <property type="entry name" value="LRR_dom_sf"/>
</dbReference>
<dbReference type="Pfam" id="PF13573">
    <property type="entry name" value="SprB"/>
    <property type="match status" value="6"/>
</dbReference>
<dbReference type="NCBIfam" id="TIGR04183">
    <property type="entry name" value="Por_Secre_tail"/>
    <property type="match status" value="1"/>
</dbReference>
<dbReference type="PANTHER" id="PTHR47566:SF1">
    <property type="entry name" value="PROTEIN NUD1"/>
    <property type="match status" value="1"/>
</dbReference>
<dbReference type="Gene3D" id="2.60.120.380">
    <property type="match status" value="1"/>
</dbReference>
<feature type="chain" id="PRO_5022883348" evidence="4">
    <location>
        <begin position="22"/>
        <end position="1719"/>
    </location>
</feature>
<evidence type="ECO:0000256" key="1">
    <source>
        <dbReference type="ARBA" id="ARBA00022614"/>
    </source>
</evidence>
<dbReference type="InterPro" id="IPR043504">
    <property type="entry name" value="Peptidase_S1_PA_chymotrypsin"/>
</dbReference>
<feature type="domain" description="Secretion system C-terminal sorting" evidence="5">
    <location>
        <begin position="1643"/>
        <end position="1714"/>
    </location>
</feature>
<feature type="signal peptide" evidence="4">
    <location>
        <begin position="1"/>
        <end position="21"/>
    </location>
</feature>
<keyword evidence="1" id="KW-0433">Leucine-rich repeat</keyword>
<dbReference type="EMBL" id="VRKQ01000006">
    <property type="protein sequence ID" value="TXG40114.1"/>
    <property type="molecule type" value="Genomic_DNA"/>
</dbReference>
<organism evidence="6 7">
    <name type="scientific">Seonamhaeicola maritimus</name>
    <dbReference type="NCBI Taxonomy" id="2591822"/>
    <lineage>
        <taxon>Bacteria</taxon>
        <taxon>Pseudomonadati</taxon>
        <taxon>Bacteroidota</taxon>
        <taxon>Flavobacteriia</taxon>
        <taxon>Flavobacteriales</taxon>
        <taxon>Flavobacteriaceae</taxon>
    </lineage>
</organism>
<evidence type="ECO:0000313" key="7">
    <source>
        <dbReference type="Proteomes" id="UP000321080"/>
    </source>
</evidence>
<evidence type="ECO:0000256" key="2">
    <source>
        <dbReference type="ARBA" id="ARBA00022729"/>
    </source>
</evidence>
<sequence length="1719" mass="183992">MKKFYLLFGLLFITSLGYSQTYDNSAGYYISTMIATISGTDTPDEFIEFRGPAGTSFPTGTYLVTIEGDGESGNLGIVLEALDLSGLTFGTNGYLTVTFDPDTGVAGIGNSYETVLAASASNDYTQVDVTGYDGDLINYSGSYLLISALTNPIGLNVDSPADGEFDAVGAHTAWNIYDSVSSLDDDNGGEGSEFGYGQMIVANNYSTNPGIFKFPSTSSVLSLDDFGTSQSRVYYIGRQGESTGYDIDLDWMAGQTYSQSVRPNWEFNGVFSKVSPDALAKTTLPDSSFGGPNVDPVSDSSLVYIPDPNFEQALIAEKIDASGILNGIILKSEAEAVTGQLDVRESNISDLTGIEAFVNITELQVGENLLSTINISNNPKLLKIWAYGNQLTNIDFSNNTKIHRVSIGRNQLTELDVSMLPDVDTLLISTNQIKSIDLSNNPNLVRLSFGALQLKSLDLSKNTKLEHLVLGNNTELVHLDLRSGYNELIHTFSIHTTPNLTCIYADANYDPLVDTEIPAEISQAMVDEIAAQSKTLSEDCGTVFIPDENFETYLETHNAVGEEVTLGDPTSMGDGVLNNLTLKSKVETVTDLTVNSLNIASLTGIEAFKNITDLNCRSNPSLTSLNITKNGSLTKLDCRVTGISHLDVSNNGELTYLACGNANMTNIDVSKNTNLETLRLGNSDLSTIDVSNNIALTWLEVHGNNLTSIDITNNKNLTSLSASHNQLSNLDISNNGLLEFLYGNDNQLTGIDVTSNKSLERLQINNNQITDIDVSTNTALLSLNCADNNLNSLDVSINKDLTSLICSRNQISSLNVEKNTKLIHLAIFDIPITEINLINNKELRRFYANNNQFLSTIDFSQNSKLNLVTITNSVIKTLDLSNSPGLLFLRLYDNPQLAHFDIRNNNNTIVSRFDIWNTPNLTCINADANYDPLVDTEIPTEISQAMIDSGKIFSEDCGDFVEILDSNFTNISCNGANNGTINITVSNGLAPYVFEWTNSENPEFSSSNEDLAGLAPGTYQLLITDANGTTASLSGIIITEPVLLTATATGEALLCFGDSDGEINLTVSGGTAPYTYSWSNGSTVEDPSGLVVGDYTVVVTDANGCTTNLSASITEPELLVASITNISTICSNNATVTVAGGTLDYTYLWSNGATEASINNVPAGTYDVTVTDANGCTTIASIDLTVGEAFNPSASVTDVTCFGENNGVITVTNANGDAPFSFSIDGINFIDGEFPYSFNDLAADTYEIAVRDKNGCTGFISKTVSEPEELTATLLIVESTCFDQSTGAISVDASGGTGGLSYSWTGEGYTASQKNINGLAAGTYVLTVTDNNECTTTLEVEVPTFHEIVVEAKITDVLCRGELTGAIDLTVSGGSGSGSESGFTYSWTGNIISTSQDISNLGAGVNYNVTITDIGTGCTVSKSYVITEPETNLALATTKTNASGCGASAGTITASGSGGTPPYKYRLDEGAYQSSNMFSFLSGGTYMVWVRDFNGCTSSKEVIITDNGKDEYESNNSKKKAVEIGIGPTINGRIALANDVADWFKFDAFDAPENGNYTVALTHPSINFNLDLYPDGKNASAMVPVGNGEYELIGGATYYVEITSTEVSFICYDLIVSKVASVGKRGATKNQEIEINDLSVRAYPNPHKGSFNLSVKSPEEGMAQIQLFNVLGQLLSKREVFVVKGQETIVNFNDADRGMILYHIKLNGKNINGKLVGKD</sequence>
<dbReference type="InterPro" id="IPR026444">
    <property type="entry name" value="Secre_tail"/>
</dbReference>
<evidence type="ECO:0000256" key="3">
    <source>
        <dbReference type="ARBA" id="ARBA00022737"/>
    </source>
</evidence>
<proteinExistence type="predicted"/>